<dbReference type="AlphaFoldDB" id="A0A1T5JJU8"/>
<dbReference type="Proteomes" id="UP000190961">
    <property type="component" value="Unassembled WGS sequence"/>
</dbReference>
<gene>
    <name evidence="2" type="ORF">SAMN05660236_1161</name>
</gene>
<dbReference type="CDD" id="cd15482">
    <property type="entry name" value="Sialidase_non-viral"/>
    <property type="match status" value="2"/>
</dbReference>
<reference evidence="2 3" key="1">
    <citation type="submission" date="2017-02" db="EMBL/GenBank/DDBJ databases">
        <authorList>
            <person name="Peterson S.W."/>
        </authorList>
    </citation>
    <scope>NUCLEOTIDE SEQUENCE [LARGE SCALE GENOMIC DNA]</scope>
    <source>
        <strain evidence="2 3">DSM 25262</strain>
    </source>
</reference>
<protein>
    <recommendedName>
        <fullName evidence="4">BNR repeat-like domain-containing protein</fullName>
    </recommendedName>
</protein>
<evidence type="ECO:0000256" key="1">
    <source>
        <dbReference type="SAM" id="SignalP"/>
    </source>
</evidence>
<sequence>MRKVFIAFLVFLKFIGATAQIKNTKVAEVENTGCKTSIAFNPRNPKNIAVAAGNTVFYSIDGGTAWQKASTVFKNGNNSTLIADSKGGLYYFLQANENGAHRIISYTSDDGGVTWSEGIPVNAESTKDQVGPNAIIDDKNNIYLTYAQFDKYSSAEASCLSYIQLSKSSNGKKWSSTLELSQTPGNCIDDRNTTMGAMTTIGADGKEYCAWSNQSKIFLDRSFNGKLWLSNDIAIVRQSEGCDEKTQGGKRCYSAPVLSTDRSKSPYRGSLYLVWSDWLHQESDVLFVRSHNFGDNWTSLLAINDNAAIGHQYSPWLTVDQVTGYVYIVYFGKDEDDKTDVYLAYSIDGGSSFKNIKISETPFATTNLATATCYTSANKGTITSVWTRIEGDKASVVTAIVTHEDLAKIK</sequence>
<feature type="chain" id="PRO_5012482267" description="BNR repeat-like domain-containing protein" evidence="1">
    <location>
        <begin position="20"/>
        <end position="410"/>
    </location>
</feature>
<evidence type="ECO:0008006" key="4">
    <source>
        <dbReference type="Google" id="ProtNLM"/>
    </source>
</evidence>
<keyword evidence="1" id="KW-0732">Signal</keyword>
<dbReference type="OrthoDB" id="7294637at2"/>
<dbReference type="EMBL" id="FUZU01000001">
    <property type="protein sequence ID" value="SKC51522.1"/>
    <property type="molecule type" value="Genomic_DNA"/>
</dbReference>
<keyword evidence="3" id="KW-1185">Reference proteome</keyword>
<dbReference type="Gene3D" id="2.130.10.10">
    <property type="entry name" value="YVTN repeat-like/Quinoprotein amine dehydrogenase"/>
    <property type="match status" value="1"/>
</dbReference>
<dbReference type="InterPro" id="IPR036278">
    <property type="entry name" value="Sialidase_sf"/>
</dbReference>
<organism evidence="2 3">
    <name type="scientific">Ohtaekwangia koreensis</name>
    <dbReference type="NCBI Taxonomy" id="688867"/>
    <lineage>
        <taxon>Bacteria</taxon>
        <taxon>Pseudomonadati</taxon>
        <taxon>Bacteroidota</taxon>
        <taxon>Cytophagia</taxon>
        <taxon>Cytophagales</taxon>
        <taxon>Fulvivirgaceae</taxon>
        <taxon>Ohtaekwangia</taxon>
    </lineage>
</organism>
<feature type="signal peptide" evidence="1">
    <location>
        <begin position="1"/>
        <end position="19"/>
    </location>
</feature>
<dbReference type="RefSeq" id="WP_079685719.1">
    <property type="nucleotide sequence ID" value="NZ_FUZU01000001.1"/>
</dbReference>
<dbReference type="SUPFAM" id="SSF50939">
    <property type="entry name" value="Sialidases"/>
    <property type="match status" value="1"/>
</dbReference>
<proteinExistence type="predicted"/>
<evidence type="ECO:0000313" key="2">
    <source>
        <dbReference type="EMBL" id="SKC51522.1"/>
    </source>
</evidence>
<accession>A0A1T5JJU8</accession>
<name>A0A1T5JJU8_9BACT</name>
<evidence type="ECO:0000313" key="3">
    <source>
        <dbReference type="Proteomes" id="UP000190961"/>
    </source>
</evidence>
<dbReference type="InterPro" id="IPR015943">
    <property type="entry name" value="WD40/YVTN_repeat-like_dom_sf"/>
</dbReference>